<dbReference type="RefSeq" id="WP_273749076.1">
    <property type="nucleotide sequence ID" value="NZ_JAQSJE010000007.1"/>
</dbReference>
<keyword evidence="2" id="KW-1185">Reference proteome</keyword>
<organism evidence="1 2">
    <name type="scientific">Mannheimia cairinae</name>
    <dbReference type="NCBI Taxonomy" id="3025936"/>
    <lineage>
        <taxon>Bacteria</taxon>
        <taxon>Pseudomonadati</taxon>
        <taxon>Pseudomonadota</taxon>
        <taxon>Gammaproteobacteria</taxon>
        <taxon>Pasteurellales</taxon>
        <taxon>Pasteurellaceae</taxon>
        <taxon>Mannheimia</taxon>
    </lineage>
</organism>
<gene>
    <name evidence="1" type="ORF">PTQ27_07770</name>
</gene>
<evidence type="ECO:0000313" key="1">
    <source>
        <dbReference type="EMBL" id="MDD0824358.1"/>
    </source>
</evidence>
<reference evidence="1 2" key="1">
    <citation type="submission" date="2023-02" db="EMBL/GenBank/DDBJ databases">
        <title>Mannheimia cairiniae sp. nov., a novel species of Mannheimia obtained from moscovy ducks (Cairina moschata) and reclassification of Mannheimia ovis as heterotypic synonym of Mannheimia pernigra.</title>
        <authorList>
            <person name="Christensen H."/>
        </authorList>
    </citation>
    <scope>NUCLEOTIDE SEQUENCE [LARGE SCALE GENOMIC DNA]</scope>
    <source>
        <strain evidence="1 2">AT1</strain>
    </source>
</reference>
<name>A0ABT5MQ99_9PAST</name>
<proteinExistence type="predicted"/>
<sequence length="212" mass="24396">MKAEITELNNQNSQYEDPIELSKSNLLVIVFAKTKSPYFKMALSIASGALKFSSYELDKDTIYTSVFGRTPEQAARALLLLRYVDGWTTKQIFIAGRLYTGSGYYSLGSILECYQSACQCLNAKSHCLSLTNKLFKDAYYRTQSIYLVLSDSDRPKEQPEKSYVIPCKKLENHPIERGEYFGSWKEQIQALAVENNVDWCPLFNLDYFRQYE</sequence>
<protein>
    <submittedName>
        <fullName evidence="1">Uncharacterized protein</fullName>
    </submittedName>
</protein>
<evidence type="ECO:0000313" key="2">
    <source>
        <dbReference type="Proteomes" id="UP001221909"/>
    </source>
</evidence>
<dbReference type="Proteomes" id="UP001221909">
    <property type="component" value="Unassembled WGS sequence"/>
</dbReference>
<dbReference type="EMBL" id="JAQSJE010000007">
    <property type="protein sequence ID" value="MDD0824358.1"/>
    <property type="molecule type" value="Genomic_DNA"/>
</dbReference>
<comment type="caution">
    <text evidence="1">The sequence shown here is derived from an EMBL/GenBank/DDBJ whole genome shotgun (WGS) entry which is preliminary data.</text>
</comment>
<accession>A0ABT5MQ99</accession>